<dbReference type="GO" id="GO:0008168">
    <property type="term" value="F:methyltransferase activity"/>
    <property type="evidence" value="ECO:0007669"/>
    <property type="project" value="UniProtKB-KW"/>
</dbReference>
<proteinExistence type="inferred from homology"/>
<dbReference type="PANTHER" id="PTHR43191">
    <property type="entry name" value="RRNA METHYLTRANSFERASE 3"/>
    <property type="match status" value="1"/>
</dbReference>
<dbReference type="InterPro" id="IPR053888">
    <property type="entry name" value="MRM3-like_sub_bind"/>
</dbReference>
<dbReference type="SUPFAM" id="SSF55315">
    <property type="entry name" value="L30e-like"/>
    <property type="match status" value="1"/>
</dbReference>
<evidence type="ECO:0000313" key="6">
    <source>
        <dbReference type="EMBL" id="MFC3763051.1"/>
    </source>
</evidence>
<dbReference type="InterPro" id="IPR029026">
    <property type="entry name" value="tRNA_m1G_MTases_N"/>
</dbReference>
<dbReference type="GO" id="GO:0032259">
    <property type="term" value="P:methylation"/>
    <property type="evidence" value="ECO:0007669"/>
    <property type="project" value="UniProtKB-KW"/>
</dbReference>
<dbReference type="Gene3D" id="3.40.1280.10">
    <property type="match status" value="1"/>
</dbReference>
<dbReference type="PANTHER" id="PTHR43191:SF2">
    <property type="entry name" value="RRNA METHYLTRANSFERASE 3, MITOCHONDRIAL"/>
    <property type="match status" value="1"/>
</dbReference>
<dbReference type="RefSeq" id="WP_205119863.1">
    <property type="nucleotide sequence ID" value="NZ_JAFBCM010000001.1"/>
</dbReference>
<evidence type="ECO:0000256" key="2">
    <source>
        <dbReference type="ARBA" id="ARBA00022603"/>
    </source>
</evidence>
<keyword evidence="7" id="KW-1185">Reference proteome</keyword>
<evidence type="ECO:0000256" key="1">
    <source>
        <dbReference type="ARBA" id="ARBA00007228"/>
    </source>
</evidence>
<dbReference type="InterPro" id="IPR029064">
    <property type="entry name" value="Ribosomal_eL30-like_sf"/>
</dbReference>
<keyword evidence="2 6" id="KW-0489">Methyltransferase</keyword>
<evidence type="ECO:0000256" key="3">
    <source>
        <dbReference type="ARBA" id="ARBA00022679"/>
    </source>
</evidence>
<keyword evidence="3" id="KW-0808">Transferase</keyword>
<sequence>MALLHIGLQHPVFRELLTLRRNEGRSTPDRIVVEGAWEHEQLLTSGAVVESFFWCPEASQSERAQKYAAETSTTALASYRISERALARLTRQGRPDGLLSVARLPSWEPSEFRFGRSGLVLVADGVEYAGNLGTLIRTVDAARADCLVLTNRRARRSHPKVLSASRGMVLRTPVVEFDTVSASADWLREHGFHVLLADPGTSVSYRSVDYAAAPTAIVVGSEGSGLPPEWRSQGFEAVSIPMLGLADSLNVALSAGILLFEARAHKNGW</sequence>
<dbReference type="InterPro" id="IPR029028">
    <property type="entry name" value="Alpha/beta_knot_MTases"/>
</dbReference>
<accession>A0ABV7YCU5</accession>
<dbReference type="Pfam" id="PF00588">
    <property type="entry name" value="SpoU_methylase"/>
    <property type="match status" value="1"/>
</dbReference>
<feature type="domain" description="MRM3-like substrate binding" evidence="5">
    <location>
        <begin position="14"/>
        <end position="99"/>
    </location>
</feature>
<dbReference type="Pfam" id="PF22435">
    <property type="entry name" value="MRM3-like_sub_bind"/>
    <property type="match status" value="1"/>
</dbReference>
<dbReference type="Gene3D" id="3.30.1330.30">
    <property type="match status" value="1"/>
</dbReference>
<evidence type="ECO:0000259" key="4">
    <source>
        <dbReference type="Pfam" id="PF00588"/>
    </source>
</evidence>
<comment type="similarity">
    <text evidence="1">Belongs to the class IV-like SAM-binding methyltransferase superfamily. RNA methyltransferase TrmH family.</text>
</comment>
<protein>
    <submittedName>
        <fullName evidence="6">TrmH family RNA methyltransferase</fullName>
    </submittedName>
</protein>
<reference evidence="7" key="1">
    <citation type="journal article" date="2019" name="Int. J. Syst. Evol. Microbiol.">
        <title>The Global Catalogue of Microorganisms (GCM) 10K type strain sequencing project: providing services to taxonomists for standard genome sequencing and annotation.</title>
        <authorList>
            <consortium name="The Broad Institute Genomics Platform"/>
            <consortium name="The Broad Institute Genome Sequencing Center for Infectious Disease"/>
            <person name="Wu L."/>
            <person name="Ma J."/>
        </authorList>
    </citation>
    <scope>NUCLEOTIDE SEQUENCE [LARGE SCALE GENOMIC DNA]</scope>
    <source>
        <strain evidence="7">CGMCC 4.7241</strain>
    </source>
</reference>
<evidence type="ECO:0000313" key="7">
    <source>
        <dbReference type="Proteomes" id="UP001595699"/>
    </source>
</evidence>
<dbReference type="SUPFAM" id="SSF75217">
    <property type="entry name" value="alpha/beta knot"/>
    <property type="match status" value="1"/>
</dbReference>
<name>A0ABV7YCU5_9ACTN</name>
<dbReference type="Proteomes" id="UP001595699">
    <property type="component" value="Unassembled WGS sequence"/>
</dbReference>
<dbReference type="EMBL" id="JBHRZH010000017">
    <property type="protein sequence ID" value="MFC3763051.1"/>
    <property type="molecule type" value="Genomic_DNA"/>
</dbReference>
<organism evidence="6 7">
    <name type="scientific">Tenggerimyces flavus</name>
    <dbReference type="NCBI Taxonomy" id="1708749"/>
    <lineage>
        <taxon>Bacteria</taxon>
        <taxon>Bacillati</taxon>
        <taxon>Actinomycetota</taxon>
        <taxon>Actinomycetes</taxon>
        <taxon>Propionibacteriales</taxon>
        <taxon>Nocardioidaceae</taxon>
        <taxon>Tenggerimyces</taxon>
    </lineage>
</organism>
<evidence type="ECO:0000259" key="5">
    <source>
        <dbReference type="Pfam" id="PF22435"/>
    </source>
</evidence>
<feature type="domain" description="tRNA/rRNA methyltransferase SpoU type" evidence="4">
    <location>
        <begin position="119"/>
        <end position="260"/>
    </location>
</feature>
<gene>
    <name evidence="6" type="ORF">ACFOUW_19575</name>
</gene>
<comment type="caution">
    <text evidence="6">The sequence shown here is derived from an EMBL/GenBank/DDBJ whole genome shotgun (WGS) entry which is preliminary data.</text>
</comment>
<dbReference type="InterPro" id="IPR051259">
    <property type="entry name" value="rRNA_Methyltransferase"/>
</dbReference>
<dbReference type="InterPro" id="IPR001537">
    <property type="entry name" value="SpoU_MeTrfase"/>
</dbReference>